<dbReference type="EMBL" id="JAWDJW010000003">
    <property type="protein sequence ID" value="KAK3082236.1"/>
    <property type="molecule type" value="Genomic_DNA"/>
</dbReference>
<protein>
    <submittedName>
        <fullName evidence="1">Uncharacterized protein</fullName>
    </submittedName>
</protein>
<proteinExistence type="predicted"/>
<evidence type="ECO:0000313" key="2">
    <source>
        <dbReference type="Proteomes" id="UP001186974"/>
    </source>
</evidence>
<keyword evidence="2" id="KW-1185">Reference proteome</keyword>
<reference evidence="1" key="1">
    <citation type="submission" date="2024-09" db="EMBL/GenBank/DDBJ databases">
        <title>Black Yeasts Isolated from many extreme environments.</title>
        <authorList>
            <person name="Coleine C."/>
            <person name="Stajich J.E."/>
            <person name="Selbmann L."/>
        </authorList>
    </citation>
    <scope>NUCLEOTIDE SEQUENCE</scope>
    <source>
        <strain evidence="1">CCFEE 5737</strain>
    </source>
</reference>
<organism evidence="1 2">
    <name type="scientific">Coniosporium uncinatum</name>
    <dbReference type="NCBI Taxonomy" id="93489"/>
    <lineage>
        <taxon>Eukaryota</taxon>
        <taxon>Fungi</taxon>
        <taxon>Dikarya</taxon>
        <taxon>Ascomycota</taxon>
        <taxon>Pezizomycotina</taxon>
        <taxon>Dothideomycetes</taxon>
        <taxon>Dothideomycetes incertae sedis</taxon>
        <taxon>Coniosporium</taxon>
    </lineage>
</organism>
<gene>
    <name evidence="1" type="ORF">LTS18_010653</name>
</gene>
<name>A0ACC3DZD6_9PEZI</name>
<dbReference type="Proteomes" id="UP001186974">
    <property type="component" value="Unassembled WGS sequence"/>
</dbReference>
<comment type="caution">
    <text evidence="1">The sequence shown here is derived from an EMBL/GenBank/DDBJ whole genome shotgun (WGS) entry which is preliminary data.</text>
</comment>
<evidence type="ECO:0000313" key="1">
    <source>
        <dbReference type="EMBL" id="KAK3082236.1"/>
    </source>
</evidence>
<accession>A0ACC3DZD6</accession>
<sequence>MNRIRRNTGNSDANEQNQPRTPGSRTQQSPYELSATPILLNMLPRSGGSTYGPRSGSSNPASGSRTYHAVADTWGAVSQDVSQQSWRDQHPSGGRDSQGLFTPSHRGDQRDPQSLGAPSDGAQPQSGASNSPAEAEGAGIRFYGGNRTFPRPPFPDGPAFSQGGGPYTSYLLPHSTHSQTNAALSPGSIAIAQALGEARQPFPDAIERYNAGVETWIRQYTLLPPRDVLYTTELNTALNGVTVRNVVGGMLNHPGERPLLLIATLQHALWDEMHASRLFEDFDEDLGVQFDNLIQQRQATHRSNTTRLRDLTNQIVELVTAHHEHPLFVHSFTDLWPTGIATRAASLLPSFIPNHLFPTAAVDLTHIVRHGLLLSFRLYSNAQRYWVVEWLPLPLTYRPEIIRNRSVAHHQINPENPTNGVRLVMTPVYRMAQLGDGVAEVGEMGVRWRADVSL</sequence>